<sequence>MCGYVPRIAFEKHCRTYALTADGRELLATVVRVPELDGTFLEVETVVADEEELAAGLAAVRAVLGRLGVADGDLYTDAVVAAR</sequence>
<dbReference type="Proteomes" id="UP001501752">
    <property type="component" value="Unassembled WGS sequence"/>
</dbReference>
<reference evidence="2" key="1">
    <citation type="journal article" date="2019" name="Int. J. Syst. Evol. Microbiol.">
        <title>The Global Catalogue of Microorganisms (GCM) 10K type strain sequencing project: providing services to taxonomists for standard genome sequencing and annotation.</title>
        <authorList>
            <consortium name="The Broad Institute Genomics Platform"/>
            <consortium name="The Broad Institute Genome Sequencing Center for Infectious Disease"/>
            <person name="Wu L."/>
            <person name="Ma J."/>
        </authorList>
    </citation>
    <scope>NUCLEOTIDE SEQUENCE [LARGE SCALE GENOMIC DNA]</scope>
    <source>
        <strain evidence="2">JCM 13006</strain>
    </source>
</reference>
<dbReference type="SUPFAM" id="SSF55154">
    <property type="entry name" value="CYTH-like phosphatases"/>
    <property type="match status" value="1"/>
</dbReference>
<evidence type="ECO:0000313" key="2">
    <source>
        <dbReference type="Proteomes" id="UP001501752"/>
    </source>
</evidence>
<name>A0ABP9DJF0_9ACTN</name>
<dbReference type="InterPro" id="IPR033469">
    <property type="entry name" value="CYTH-like_dom_sf"/>
</dbReference>
<evidence type="ECO:0000313" key="1">
    <source>
        <dbReference type="EMBL" id="GAA4847263.1"/>
    </source>
</evidence>
<gene>
    <name evidence="1" type="ORF">GCM10023235_25030</name>
</gene>
<dbReference type="Gene3D" id="2.40.320.10">
    <property type="entry name" value="Hypothetical Protein Pfu-838710-001"/>
    <property type="match status" value="1"/>
</dbReference>
<comment type="caution">
    <text evidence="1">The sequence shown here is derived from an EMBL/GenBank/DDBJ whole genome shotgun (WGS) entry which is preliminary data.</text>
</comment>
<dbReference type="EMBL" id="BAABIS010000001">
    <property type="protein sequence ID" value="GAA4847263.1"/>
    <property type="molecule type" value="Genomic_DNA"/>
</dbReference>
<accession>A0ABP9DJF0</accession>
<protein>
    <recommendedName>
        <fullName evidence="3">CYTH domain-containing protein</fullName>
    </recommendedName>
</protein>
<proteinExistence type="predicted"/>
<keyword evidence="2" id="KW-1185">Reference proteome</keyword>
<evidence type="ECO:0008006" key="3">
    <source>
        <dbReference type="Google" id="ProtNLM"/>
    </source>
</evidence>
<organism evidence="1 2">
    <name type="scientific">Kitasatospora terrestris</name>
    <dbReference type="NCBI Taxonomy" id="258051"/>
    <lineage>
        <taxon>Bacteria</taxon>
        <taxon>Bacillati</taxon>
        <taxon>Actinomycetota</taxon>
        <taxon>Actinomycetes</taxon>
        <taxon>Kitasatosporales</taxon>
        <taxon>Streptomycetaceae</taxon>
        <taxon>Kitasatospora</taxon>
    </lineage>
</organism>